<evidence type="ECO:0000259" key="10">
    <source>
        <dbReference type="Pfam" id="PF22244"/>
    </source>
</evidence>
<comment type="similarity">
    <text evidence="2">Belongs to the carbohydrate esterase 15 (CE15) family.</text>
</comment>
<comment type="catalytic activity">
    <reaction evidence="8">
        <text>a 4-O-methyl-alpha-D-glucuronosyl ester derivative + H2O = 4-O-methyl-alpha-D-glucuronate derivative + an alcohol + H(+)</text>
        <dbReference type="Rhea" id="RHEA:67452"/>
        <dbReference type="ChEBI" id="CHEBI:15377"/>
        <dbReference type="ChEBI" id="CHEBI:15378"/>
        <dbReference type="ChEBI" id="CHEBI:30879"/>
        <dbReference type="ChEBI" id="CHEBI:171667"/>
        <dbReference type="ChEBI" id="CHEBI:171668"/>
        <dbReference type="EC" id="3.1.1.117"/>
    </reaction>
    <physiologicalReaction direction="left-to-right" evidence="8">
        <dbReference type="Rhea" id="RHEA:67453"/>
    </physiologicalReaction>
</comment>
<evidence type="ECO:0000256" key="7">
    <source>
        <dbReference type="ARBA" id="ARBA00023185"/>
    </source>
</evidence>
<evidence type="ECO:0000256" key="1">
    <source>
        <dbReference type="ARBA" id="ARBA00004613"/>
    </source>
</evidence>
<comment type="subcellular location">
    <subcellularLocation>
        <location evidence="1">Secreted</location>
    </subcellularLocation>
</comment>
<keyword evidence="4" id="KW-0964">Secreted</keyword>
<dbReference type="Gene3D" id="3.40.50.1820">
    <property type="entry name" value="alpha/beta hydrolase"/>
    <property type="match status" value="1"/>
</dbReference>
<evidence type="ECO:0000256" key="9">
    <source>
        <dbReference type="ARBA" id="ARBA00026105"/>
    </source>
</evidence>
<keyword evidence="7" id="KW-0439">Lignin degradation</keyword>
<keyword evidence="5" id="KW-0732">Signal</keyword>
<evidence type="ECO:0000256" key="8">
    <source>
        <dbReference type="ARBA" id="ARBA00024511"/>
    </source>
</evidence>
<feature type="domain" description="4-O-methyl-glucuronoyl methylesterase-like" evidence="10">
    <location>
        <begin position="194"/>
        <end position="400"/>
    </location>
</feature>
<dbReference type="InterPro" id="IPR054579">
    <property type="entry name" value="GCE-like_dom"/>
</dbReference>
<evidence type="ECO:0000256" key="3">
    <source>
        <dbReference type="ARBA" id="ARBA00022487"/>
    </source>
</evidence>
<organism evidence="11 12">
    <name type="scientific">Somion occarium</name>
    <dbReference type="NCBI Taxonomy" id="3059160"/>
    <lineage>
        <taxon>Eukaryota</taxon>
        <taxon>Fungi</taxon>
        <taxon>Dikarya</taxon>
        <taxon>Basidiomycota</taxon>
        <taxon>Agaricomycotina</taxon>
        <taxon>Agaricomycetes</taxon>
        <taxon>Polyporales</taxon>
        <taxon>Cerrenaceae</taxon>
        <taxon>Somion</taxon>
    </lineage>
</organism>
<keyword evidence="6" id="KW-0378">Hydrolase</keyword>
<evidence type="ECO:0000313" key="11">
    <source>
        <dbReference type="EMBL" id="CAL1716611.1"/>
    </source>
</evidence>
<proteinExistence type="inferred from homology"/>
<keyword evidence="12" id="KW-1185">Reference proteome</keyword>
<evidence type="ECO:0000256" key="2">
    <source>
        <dbReference type="ARBA" id="ARBA00010092"/>
    </source>
</evidence>
<sequence length="487" mass="53565">MMDTYTSTSVSLEATVGLLLQPLIDDRPLDSVLEADVEVFLKSMLLTLLGFLFHSVEGGFNAQAPPVEPDFNRDISALPVLSCATDEDTLIIVGYIPLASPMNLPLQVWTPVHCERAACPTLPSPLPSASALPIVQELPNPFAFFDGTPLTSPDDWECRRAEIKTLVQEYLYSYHPDHSLENVTARRTGNNIAITVKANGKTASFSTTLTFPNNRAPTSPIPVVINPGALDNNVFLSSGIALATFDVNSIAADSTSKTGAFWTLYAPEDIGVLMAWAWGFNRILDALELVAPEVDPKRVGVIGCSRWGKAALVAGMFDDRITLTMPMSSGLEGISQWRFLFQELGPNENITNIFAGAPWWVTSRLGQFVNDTRRMPFDSHLQASLVAPRALIWDQGLTDIQVRVVPVAPTQAIYDFLGVKDQYGAALRNSGHCDPSGYSNIKDFMNRVFFGTPRRETTVTFRRTRHTLRHFRVGLIALRRVVEASPI</sequence>
<evidence type="ECO:0000256" key="4">
    <source>
        <dbReference type="ARBA" id="ARBA00022525"/>
    </source>
</evidence>
<evidence type="ECO:0000313" key="12">
    <source>
        <dbReference type="Proteomes" id="UP001497453"/>
    </source>
</evidence>
<accession>A0ABP1E998</accession>
<dbReference type="EC" id="3.1.1.117" evidence="9"/>
<keyword evidence="3" id="KW-0719">Serine esterase</keyword>
<dbReference type="Pfam" id="PF22244">
    <property type="entry name" value="GCE_fung"/>
    <property type="match status" value="1"/>
</dbReference>
<evidence type="ECO:0000256" key="6">
    <source>
        <dbReference type="ARBA" id="ARBA00022801"/>
    </source>
</evidence>
<name>A0ABP1E998_9APHY</name>
<protein>
    <recommendedName>
        <fullName evidence="9">(4-O-methyl)-D-glucuronate--lignin esterase</fullName>
        <ecNumber evidence="9">3.1.1.117</ecNumber>
    </recommendedName>
</protein>
<dbReference type="InterPro" id="IPR029058">
    <property type="entry name" value="AB_hydrolase_fold"/>
</dbReference>
<dbReference type="SUPFAM" id="SSF53474">
    <property type="entry name" value="alpha/beta-Hydrolases"/>
    <property type="match status" value="1"/>
</dbReference>
<evidence type="ECO:0000256" key="5">
    <source>
        <dbReference type="ARBA" id="ARBA00022729"/>
    </source>
</evidence>
<reference evidence="12" key="1">
    <citation type="submission" date="2024-04" db="EMBL/GenBank/DDBJ databases">
        <authorList>
            <person name="Shaw F."/>
            <person name="Minotto A."/>
        </authorList>
    </citation>
    <scope>NUCLEOTIDE SEQUENCE [LARGE SCALE GENOMIC DNA]</scope>
</reference>
<dbReference type="Proteomes" id="UP001497453">
    <property type="component" value="Chromosome 9"/>
</dbReference>
<dbReference type="EMBL" id="OZ037952">
    <property type="protein sequence ID" value="CAL1716611.1"/>
    <property type="molecule type" value="Genomic_DNA"/>
</dbReference>
<gene>
    <name evidence="11" type="ORF">GFSPODELE1_LOCUS10833</name>
</gene>